<dbReference type="EMBL" id="JARBDR010000320">
    <property type="protein sequence ID" value="KAJ8316566.1"/>
    <property type="molecule type" value="Genomic_DNA"/>
</dbReference>
<dbReference type="InterPro" id="IPR003961">
    <property type="entry name" value="FN3_dom"/>
</dbReference>
<dbReference type="InterPro" id="IPR003599">
    <property type="entry name" value="Ig_sub"/>
</dbReference>
<evidence type="ECO:0000256" key="1">
    <source>
        <dbReference type="ARBA" id="ARBA00004167"/>
    </source>
</evidence>
<dbReference type="PANTHER" id="PTHR46013">
    <property type="entry name" value="VASCULAR CELL ADHESION MOLECULE 1"/>
    <property type="match status" value="1"/>
</dbReference>
<dbReference type="InterPro" id="IPR013783">
    <property type="entry name" value="Ig-like_fold"/>
</dbReference>
<dbReference type="SMART" id="SM00060">
    <property type="entry name" value="FN3"/>
    <property type="match status" value="1"/>
</dbReference>
<keyword evidence="7" id="KW-1185">Reference proteome</keyword>
<dbReference type="SMART" id="SM00409">
    <property type="entry name" value="IG"/>
    <property type="match status" value="3"/>
</dbReference>
<name>A0ABQ9FGW2_TEGGR</name>
<feature type="domain" description="Ig-like" evidence="4">
    <location>
        <begin position="133"/>
        <end position="226"/>
    </location>
</feature>
<gene>
    <name evidence="6" type="ORF">KUTeg_005881</name>
</gene>
<dbReference type="Gene3D" id="2.60.40.10">
    <property type="entry name" value="Immunoglobulins"/>
    <property type="match status" value="3"/>
</dbReference>
<dbReference type="InterPro" id="IPR007110">
    <property type="entry name" value="Ig-like_dom"/>
</dbReference>
<reference evidence="6 7" key="1">
    <citation type="submission" date="2022-12" db="EMBL/GenBank/DDBJ databases">
        <title>Chromosome-level genome of Tegillarca granosa.</title>
        <authorList>
            <person name="Kim J."/>
        </authorList>
    </citation>
    <scope>NUCLEOTIDE SEQUENCE [LARGE SCALE GENOMIC DNA]</scope>
    <source>
        <strain evidence="6">Teg-2019</strain>
        <tissue evidence="6">Adductor muscle</tissue>
    </source>
</reference>
<feature type="domain" description="Ig-like" evidence="4">
    <location>
        <begin position="229"/>
        <end position="350"/>
    </location>
</feature>
<dbReference type="PANTHER" id="PTHR46013:SF7">
    <property type="entry name" value="IG-LIKE DOMAIN-CONTAINING PROTEIN"/>
    <property type="match status" value="1"/>
</dbReference>
<accession>A0ABQ9FGW2</accession>
<keyword evidence="3" id="KW-1015">Disulfide bond</keyword>
<dbReference type="PROSITE" id="PS50835">
    <property type="entry name" value="IG_LIKE"/>
    <property type="match status" value="3"/>
</dbReference>
<feature type="domain" description="Fibronectin type-III" evidence="5">
    <location>
        <begin position="490"/>
        <end position="584"/>
    </location>
</feature>
<dbReference type="InterPro" id="IPR036116">
    <property type="entry name" value="FN3_sf"/>
</dbReference>
<sequence length="584" mass="64005">ECVKHFLDSDVYGVKRVSPQSVAITEDTLYIRNNVVGVSLQSVTITEDTVYILNNIVGKVMCKLDGNCGAISWYFPSITAAVATAFVGGTCFNTTSGYHQTCNDQNHQYTLYFTGTTNLHGQTLRCTGEVPVPSVSLEGISGQQITVKAGQSKSITCVTGASRPAPRFLWYIGVTNVTSLSTETQVPTQKLFYTRSTLTFIPTKTQNGLQVNCKAYNTDNNMIELTTKPTLNVQYPPDDANAVIKQGNTISTIEGNSSTLVCEVRGDGPVSISYQPEIMLYTRNEGENLGPIQCVSDCNPKCNFVWTRPGQSDYIGENLTISGITRTQGGESKCTASSSYGNGPDPVILTPSTNNYIVYETYQLGPIKCAATCKPACSYKWISPHQDVIQGDTLKINSIQRIQTGTYKCQAYNAVGTRNSNDVFVIVHFAANLTLMKISDGKPRAAKEPLQNRRNLKHDDFGTYILISNNTVNGPKEDVYLVGAKGKPQKPRDGHVMCIDYRSAVITWKPGFFNGDHQTFSVVYKEKGGTEQISVSNISDPGHDKYINHTVYFLQGAKTYIFTIYSRNTLGESPPLEVNCTTKG</sequence>
<dbReference type="Pfam" id="PF08205">
    <property type="entry name" value="C2-set_2"/>
    <property type="match status" value="1"/>
</dbReference>
<evidence type="ECO:0000313" key="7">
    <source>
        <dbReference type="Proteomes" id="UP001217089"/>
    </source>
</evidence>
<evidence type="ECO:0000313" key="6">
    <source>
        <dbReference type="EMBL" id="KAJ8316566.1"/>
    </source>
</evidence>
<evidence type="ECO:0000256" key="3">
    <source>
        <dbReference type="ARBA" id="ARBA00023157"/>
    </source>
</evidence>
<dbReference type="CDD" id="cd00063">
    <property type="entry name" value="FN3"/>
    <property type="match status" value="1"/>
</dbReference>
<dbReference type="InterPro" id="IPR013162">
    <property type="entry name" value="CD80_C2-set"/>
</dbReference>
<evidence type="ECO:0000259" key="5">
    <source>
        <dbReference type="PROSITE" id="PS50853"/>
    </source>
</evidence>
<protein>
    <submittedName>
        <fullName evidence="6">Uncharacterized protein</fullName>
    </submittedName>
</protein>
<feature type="domain" description="Ig-like" evidence="4">
    <location>
        <begin position="351"/>
        <end position="424"/>
    </location>
</feature>
<feature type="non-terminal residue" evidence="6">
    <location>
        <position position="584"/>
    </location>
</feature>
<evidence type="ECO:0000256" key="2">
    <source>
        <dbReference type="ARBA" id="ARBA00023136"/>
    </source>
</evidence>
<dbReference type="SUPFAM" id="SSF48726">
    <property type="entry name" value="Immunoglobulin"/>
    <property type="match status" value="2"/>
</dbReference>
<dbReference type="InterPro" id="IPR036179">
    <property type="entry name" value="Ig-like_dom_sf"/>
</dbReference>
<feature type="non-terminal residue" evidence="6">
    <location>
        <position position="1"/>
    </location>
</feature>
<evidence type="ECO:0000259" key="4">
    <source>
        <dbReference type="PROSITE" id="PS50835"/>
    </source>
</evidence>
<dbReference type="Proteomes" id="UP001217089">
    <property type="component" value="Unassembled WGS sequence"/>
</dbReference>
<dbReference type="SUPFAM" id="SSF49265">
    <property type="entry name" value="Fibronectin type III"/>
    <property type="match status" value="1"/>
</dbReference>
<dbReference type="PROSITE" id="PS50853">
    <property type="entry name" value="FN3"/>
    <property type="match status" value="1"/>
</dbReference>
<organism evidence="6 7">
    <name type="scientific">Tegillarca granosa</name>
    <name type="common">Malaysian cockle</name>
    <name type="synonym">Anadara granosa</name>
    <dbReference type="NCBI Taxonomy" id="220873"/>
    <lineage>
        <taxon>Eukaryota</taxon>
        <taxon>Metazoa</taxon>
        <taxon>Spiralia</taxon>
        <taxon>Lophotrochozoa</taxon>
        <taxon>Mollusca</taxon>
        <taxon>Bivalvia</taxon>
        <taxon>Autobranchia</taxon>
        <taxon>Pteriomorphia</taxon>
        <taxon>Arcoida</taxon>
        <taxon>Arcoidea</taxon>
        <taxon>Arcidae</taxon>
        <taxon>Tegillarca</taxon>
    </lineage>
</organism>
<proteinExistence type="predicted"/>
<comment type="subcellular location">
    <subcellularLocation>
        <location evidence="1">Membrane</location>
        <topology evidence="1">Single-pass membrane protein</topology>
    </subcellularLocation>
</comment>
<comment type="caution">
    <text evidence="6">The sequence shown here is derived from an EMBL/GenBank/DDBJ whole genome shotgun (WGS) entry which is preliminary data.</text>
</comment>
<keyword evidence="2" id="KW-0472">Membrane</keyword>